<dbReference type="AlphaFoldDB" id="A0AAW0GV89"/>
<comment type="caution">
    <text evidence="2">The sequence shown here is derived from an EMBL/GenBank/DDBJ whole genome shotgun (WGS) entry which is preliminary data.</text>
</comment>
<sequence length="393" mass="42508">MATAPLKMHCQPQSLVTGKIIHHHLDSSQSPHNPNTRPRSHKRWSSPAGFTQYPISLASTSSSTLVSDHTTSRRYTPELPQIESGDGTSDSATSLLDDLSLSDPNKLVKFGRRTSLADKIPGMKMFKMRSKKGKENASTPGSSCSSTPLSMSPMSSPSQRFKDLEPDLEGFSSPKAESPKPIFTAPFKFRPKRASATATMSAAYISMEKPALYRSCTDTSLTPPASPDKMFEKSLPSDPSSTQIRKKRFSSILSLNLSNTIPVALGAKSASGTPSSTTPSRRSFTSPFNILTPTNRKTPQTPAPRTQPYGYPYFARMPNGDVAIPPSPLTKPSKAEKALHRSSLDESILECKEPEADSPQTAKATNALGLSMQQQIVSPRGHRRMVSDSAIGA</sequence>
<evidence type="ECO:0000256" key="1">
    <source>
        <dbReference type="SAM" id="MobiDB-lite"/>
    </source>
</evidence>
<feature type="region of interest" description="Disordered" evidence="1">
    <location>
        <begin position="326"/>
        <end position="345"/>
    </location>
</feature>
<proteinExistence type="predicted"/>
<feature type="region of interest" description="Disordered" evidence="1">
    <location>
        <begin position="129"/>
        <end position="177"/>
    </location>
</feature>
<feature type="region of interest" description="Disordered" evidence="1">
    <location>
        <begin position="220"/>
        <end position="243"/>
    </location>
</feature>
<reference evidence="2 3" key="1">
    <citation type="submission" date="2022-09" db="EMBL/GenBank/DDBJ databases">
        <authorList>
            <person name="Palmer J.M."/>
        </authorList>
    </citation>
    <scope>NUCLEOTIDE SEQUENCE [LARGE SCALE GENOMIC DNA]</scope>
    <source>
        <strain evidence="2 3">DSM 7382</strain>
    </source>
</reference>
<feature type="region of interest" description="Disordered" evidence="1">
    <location>
        <begin position="366"/>
        <end position="393"/>
    </location>
</feature>
<protein>
    <submittedName>
        <fullName evidence="2">Uncharacterized protein</fullName>
    </submittedName>
</protein>
<gene>
    <name evidence="2" type="ORF">QCA50_002294</name>
</gene>
<evidence type="ECO:0000313" key="3">
    <source>
        <dbReference type="Proteomes" id="UP001385951"/>
    </source>
</evidence>
<feature type="compositionally biased region" description="Polar residues" evidence="1">
    <location>
        <begin position="27"/>
        <end position="37"/>
    </location>
</feature>
<organism evidence="2 3">
    <name type="scientific">Cerrena zonata</name>
    <dbReference type="NCBI Taxonomy" id="2478898"/>
    <lineage>
        <taxon>Eukaryota</taxon>
        <taxon>Fungi</taxon>
        <taxon>Dikarya</taxon>
        <taxon>Basidiomycota</taxon>
        <taxon>Agaricomycotina</taxon>
        <taxon>Agaricomycetes</taxon>
        <taxon>Polyporales</taxon>
        <taxon>Cerrenaceae</taxon>
        <taxon>Cerrena</taxon>
    </lineage>
</organism>
<dbReference type="Proteomes" id="UP001385951">
    <property type="component" value="Unassembled WGS sequence"/>
</dbReference>
<feature type="compositionally biased region" description="Basic and acidic residues" evidence="1">
    <location>
        <begin position="333"/>
        <end position="345"/>
    </location>
</feature>
<feature type="compositionally biased region" description="Low complexity" evidence="1">
    <location>
        <begin position="88"/>
        <end position="98"/>
    </location>
</feature>
<feature type="compositionally biased region" description="Polar residues" evidence="1">
    <location>
        <begin position="289"/>
        <end position="304"/>
    </location>
</feature>
<name>A0AAW0GV89_9APHY</name>
<accession>A0AAW0GV89</accession>
<feature type="compositionally biased region" description="Low complexity" evidence="1">
    <location>
        <begin position="138"/>
        <end position="158"/>
    </location>
</feature>
<feature type="compositionally biased region" description="Low complexity" evidence="1">
    <location>
        <begin position="273"/>
        <end position="288"/>
    </location>
</feature>
<keyword evidence="3" id="KW-1185">Reference proteome</keyword>
<dbReference type="EMBL" id="JASBNA010000002">
    <property type="protein sequence ID" value="KAK7695104.1"/>
    <property type="molecule type" value="Genomic_DNA"/>
</dbReference>
<evidence type="ECO:0000313" key="2">
    <source>
        <dbReference type="EMBL" id="KAK7695104.1"/>
    </source>
</evidence>
<feature type="region of interest" description="Disordered" evidence="1">
    <location>
        <begin position="25"/>
        <end position="98"/>
    </location>
</feature>
<feature type="compositionally biased region" description="Low complexity" evidence="1">
    <location>
        <begin position="56"/>
        <end position="69"/>
    </location>
</feature>
<feature type="region of interest" description="Disordered" evidence="1">
    <location>
        <begin position="268"/>
        <end position="306"/>
    </location>
</feature>